<feature type="signal peptide" evidence="1">
    <location>
        <begin position="1"/>
        <end position="23"/>
    </location>
</feature>
<organism evidence="3">
    <name type="scientific">uncultured bacterium Contig13</name>
    <dbReference type="NCBI Taxonomy" id="1393410"/>
    <lineage>
        <taxon>Bacteria</taxon>
        <taxon>environmental samples</taxon>
    </lineage>
</organism>
<dbReference type="PANTHER" id="PTHR39201:SF1">
    <property type="entry name" value="FLAVODOXIN-LIKE DOMAIN-CONTAINING PROTEIN"/>
    <property type="match status" value="1"/>
</dbReference>
<feature type="domain" description="Flavodoxin-like" evidence="2">
    <location>
        <begin position="47"/>
        <end position="197"/>
    </location>
</feature>
<dbReference type="PANTHER" id="PTHR39201">
    <property type="entry name" value="EXPORTED PROTEIN-RELATED"/>
    <property type="match status" value="1"/>
</dbReference>
<proteinExistence type="predicted"/>
<dbReference type="InterPro" id="IPR008254">
    <property type="entry name" value="Flavodoxin/NO_synth"/>
</dbReference>
<sequence length="206" mass="22073">MNKKILIILAALVLAMNCISVFAEDAVSSATVDITSVPAVPEHENAKALVIYFSTDDTVKAVALTAADALEADVFEVVPEQPYTDADLAYYTDCRADKEQDDSSARPGIAIWPESLEQYDVIFVGYPIWHGQAPRILYTLFEGIDVSGKTIVPFCTSASSGAGSSAGNLEKVANGAAWLKATRINNHSTAEQIQSWALSALAETKE</sequence>
<evidence type="ECO:0000313" key="3">
    <source>
        <dbReference type="EMBL" id="AHF24659.1"/>
    </source>
</evidence>
<reference evidence="3" key="1">
    <citation type="journal article" date="2013" name="PLoS ONE">
        <title>Metagenomic insights into the carbohydrate-active enzymes carried by the microorganisms adhering to solid digesta in the rumen of cows.</title>
        <authorList>
            <person name="Wang L."/>
            <person name="Hatem A."/>
            <person name="Catalyurek U.V."/>
            <person name="Morrison M."/>
            <person name="Yu Z."/>
        </authorList>
    </citation>
    <scope>NUCLEOTIDE SEQUENCE</scope>
</reference>
<name>W0FMG8_9BACT</name>
<dbReference type="Gene3D" id="3.40.50.360">
    <property type="match status" value="1"/>
</dbReference>
<dbReference type="AlphaFoldDB" id="W0FMG8"/>
<keyword evidence="1" id="KW-0732">Signal</keyword>
<evidence type="ECO:0000256" key="1">
    <source>
        <dbReference type="SAM" id="SignalP"/>
    </source>
</evidence>
<accession>W0FMG8</accession>
<protein>
    <submittedName>
        <fullName evidence="3">Flavodoxins</fullName>
    </submittedName>
</protein>
<evidence type="ECO:0000259" key="2">
    <source>
        <dbReference type="Pfam" id="PF12682"/>
    </source>
</evidence>
<dbReference type="Pfam" id="PF12682">
    <property type="entry name" value="Flavodoxin_4"/>
    <property type="match status" value="1"/>
</dbReference>
<dbReference type="GO" id="GO:0010181">
    <property type="term" value="F:FMN binding"/>
    <property type="evidence" value="ECO:0007669"/>
    <property type="project" value="InterPro"/>
</dbReference>
<dbReference type="EMBL" id="KC246801">
    <property type="protein sequence ID" value="AHF24659.1"/>
    <property type="molecule type" value="Genomic_DNA"/>
</dbReference>
<feature type="chain" id="PRO_5004788791" evidence="1">
    <location>
        <begin position="24"/>
        <end position="206"/>
    </location>
</feature>
<dbReference type="InterPro" id="IPR029039">
    <property type="entry name" value="Flavoprotein-like_sf"/>
</dbReference>
<dbReference type="SUPFAM" id="SSF52218">
    <property type="entry name" value="Flavoproteins"/>
    <property type="match status" value="1"/>
</dbReference>